<feature type="coiled-coil region" evidence="1">
    <location>
        <begin position="28"/>
        <end position="87"/>
    </location>
</feature>
<dbReference type="RefSeq" id="WP_062797655.1">
    <property type="nucleotide sequence ID" value="NZ_CP014844.1"/>
</dbReference>
<keyword evidence="2" id="KW-0472">Membrane</keyword>
<evidence type="ECO:0000256" key="2">
    <source>
        <dbReference type="SAM" id="Phobius"/>
    </source>
</evidence>
<evidence type="ECO:0000313" key="3">
    <source>
        <dbReference type="EMBL" id="AMR77311.1"/>
    </source>
</evidence>
<keyword evidence="1" id="KW-0175">Coiled coil</keyword>
<gene>
    <name evidence="3" type="ORF">A2G96_05945</name>
</gene>
<dbReference type="AlphaFoldDB" id="A0A142JGU9"/>
<evidence type="ECO:0000313" key="4">
    <source>
        <dbReference type="Proteomes" id="UP000075238"/>
    </source>
</evidence>
<sequence length="92" mass="10599">MSLEFEKKITLGNVLTMASMLVATAVAYANYRADITAHEVRIDALEKSRTSSDQRIDQHRAEFLAQLRDTRAEVKEVNHKLDRLIERGDNRR</sequence>
<protein>
    <submittedName>
        <fullName evidence="3">Uncharacterized protein</fullName>
    </submittedName>
</protein>
<dbReference type="OrthoDB" id="7777549at2"/>
<keyword evidence="4" id="KW-1185">Reference proteome</keyword>
<accession>A0A142JGU9</accession>
<feature type="transmembrane region" description="Helical" evidence="2">
    <location>
        <begin position="12"/>
        <end position="31"/>
    </location>
</feature>
<name>A0A142JGU9_9BURK</name>
<proteinExistence type="predicted"/>
<reference evidence="3 4" key="1">
    <citation type="submission" date="2016-03" db="EMBL/GenBank/DDBJ databases">
        <title>Complete genome sequence of a novel chlorpyrifos degrading bacterium, Cupriavidus nantongensis sp. X1.</title>
        <authorList>
            <person name="Fang L."/>
        </authorList>
    </citation>
    <scope>NUCLEOTIDE SEQUENCE [LARGE SCALE GENOMIC DNA]</scope>
    <source>
        <strain evidence="3 4">X1</strain>
    </source>
</reference>
<dbReference type="STRING" id="1796606.A2G96_05945"/>
<keyword evidence="2" id="KW-1133">Transmembrane helix</keyword>
<dbReference type="Proteomes" id="UP000075238">
    <property type="component" value="Chromosome 1"/>
</dbReference>
<evidence type="ECO:0000256" key="1">
    <source>
        <dbReference type="SAM" id="Coils"/>
    </source>
</evidence>
<dbReference type="KEGG" id="cnan:A2G96_05945"/>
<organism evidence="3 4">
    <name type="scientific">Cupriavidus nantongensis</name>
    <dbReference type="NCBI Taxonomy" id="1796606"/>
    <lineage>
        <taxon>Bacteria</taxon>
        <taxon>Pseudomonadati</taxon>
        <taxon>Pseudomonadota</taxon>
        <taxon>Betaproteobacteria</taxon>
        <taxon>Burkholderiales</taxon>
        <taxon>Burkholderiaceae</taxon>
        <taxon>Cupriavidus</taxon>
    </lineage>
</organism>
<dbReference type="EMBL" id="CP014844">
    <property type="protein sequence ID" value="AMR77311.1"/>
    <property type="molecule type" value="Genomic_DNA"/>
</dbReference>
<keyword evidence="2" id="KW-0812">Transmembrane</keyword>